<dbReference type="OrthoDB" id="10250354at2759"/>
<dbReference type="AlphaFoldDB" id="M2PS40"/>
<dbReference type="PANTHER" id="PTHR45188:SF2">
    <property type="entry name" value="DNAJ HOMOLOG SUBFAMILY C MEMBER 7"/>
    <property type="match status" value="1"/>
</dbReference>
<dbReference type="Proteomes" id="UP000016930">
    <property type="component" value="Unassembled WGS sequence"/>
</dbReference>
<evidence type="ECO:0000256" key="1">
    <source>
        <dbReference type="ARBA" id="ARBA00022737"/>
    </source>
</evidence>
<evidence type="ECO:0000259" key="4">
    <source>
        <dbReference type="PROSITE" id="PS50076"/>
    </source>
</evidence>
<evidence type="ECO:0000313" key="6">
    <source>
        <dbReference type="Proteomes" id="UP000016930"/>
    </source>
</evidence>
<dbReference type="EMBL" id="KB445794">
    <property type="protein sequence ID" value="EMD39434.1"/>
    <property type="molecule type" value="Genomic_DNA"/>
</dbReference>
<dbReference type="InterPro" id="IPR036869">
    <property type="entry name" value="J_dom_sf"/>
</dbReference>
<proteinExistence type="predicted"/>
<keyword evidence="6" id="KW-1185">Reference proteome</keyword>
<reference evidence="5 6" key="1">
    <citation type="journal article" date="2012" name="Proc. Natl. Acad. Sci. U.S.A.">
        <title>Comparative genomics of Ceriporiopsis subvermispora and Phanerochaete chrysosporium provide insight into selective ligninolysis.</title>
        <authorList>
            <person name="Fernandez-Fueyo E."/>
            <person name="Ruiz-Duenas F.J."/>
            <person name="Ferreira P."/>
            <person name="Floudas D."/>
            <person name="Hibbett D.S."/>
            <person name="Canessa P."/>
            <person name="Larrondo L.F."/>
            <person name="James T.Y."/>
            <person name="Seelenfreund D."/>
            <person name="Lobos S."/>
            <person name="Polanco R."/>
            <person name="Tello M."/>
            <person name="Honda Y."/>
            <person name="Watanabe T."/>
            <person name="Watanabe T."/>
            <person name="Ryu J.S."/>
            <person name="Kubicek C.P."/>
            <person name="Schmoll M."/>
            <person name="Gaskell J."/>
            <person name="Hammel K.E."/>
            <person name="St John F.J."/>
            <person name="Vanden Wymelenberg A."/>
            <person name="Sabat G."/>
            <person name="Splinter BonDurant S."/>
            <person name="Syed K."/>
            <person name="Yadav J.S."/>
            <person name="Doddapaneni H."/>
            <person name="Subramanian V."/>
            <person name="Lavin J.L."/>
            <person name="Oguiza J.A."/>
            <person name="Perez G."/>
            <person name="Pisabarro A.G."/>
            <person name="Ramirez L."/>
            <person name="Santoyo F."/>
            <person name="Master E."/>
            <person name="Coutinho P.M."/>
            <person name="Henrissat B."/>
            <person name="Lombard V."/>
            <person name="Magnuson J.K."/>
            <person name="Kuees U."/>
            <person name="Hori C."/>
            <person name="Igarashi K."/>
            <person name="Samejima M."/>
            <person name="Held B.W."/>
            <person name="Barry K.W."/>
            <person name="LaButti K.M."/>
            <person name="Lapidus A."/>
            <person name="Lindquist E.A."/>
            <person name="Lucas S.M."/>
            <person name="Riley R."/>
            <person name="Salamov A.A."/>
            <person name="Hoffmeister D."/>
            <person name="Schwenk D."/>
            <person name="Hadar Y."/>
            <person name="Yarden O."/>
            <person name="de Vries R.P."/>
            <person name="Wiebenga A."/>
            <person name="Stenlid J."/>
            <person name="Eastwood D."/>
            <person name="Grigoriev I.V."/>
            <person name="Berka R.M."/>
            <person name="Blanchette R.A."/>
            <person name="Kersten P."/>
            <person name="Martinez A.T."/>
            <person name="Vicuna R."/>
            <person name="Cullen D."/>
        </authorList>
    </citation>
    <scope>NUCLEOTIDE SEQUENCE [LARGE SCALE GENOMIC DNA]</scope>
    <source>
        <strain evidence="5 6">B</strain>
    </source>
</reference>
<gene>
    <name evidence="5" type="ORF">CERSUDRAFT_72582</name>
</gene>
<dbReference type="Pfam" id="PF00226">
    <property type="entry name" value="DnaJ"/>
    <property type="match status" value="1"/>
</dbReference>
<accession>M2PS40</accession>
<name>M2PS40_CERS8</name>
<evidence type="ECO:0000256" key="2">
    <source>
        <dbReference type="ARBA" id="ARBA00022803"/>
    </source>
</evidence>
<dbReference type="InterPro" id="IPR018253">
    <property type="entry name" value="DnaJ_domain_CS"/>
</dbReference>
<protein>
    <recommendedName>
        <fullName evidence="4">J domain-containing protein</fullName>
    </recommendedName>
</protein>
<evidence type="ECO:0000313" key="5">
    <source>
        <dbReference type="EMBL" id="EMD39434.1"/>
    </source>
</evidence>
<dbReference type="PROSITE" id="PS00636">
    <property type="entry name" value="DNAJ_1"/>
    <property type="match status" value="1"/>
</dbReference>
<dbReference type="InterPro" id="IPR001623">
    <property type="entry name" value="DnaJ_domain"/>
</dbReference>
<dbReference type="HOGENOM" id="CLU_141386_0_0_1"/>
<dbReference type="SMART" id="SM00271">
    <property type="entry name" value="DnaJ"/>
    <property type="match status" value="1"/>
</dbReference>
<keyword evidence="2" id="KW-0802">TPR repeat</keyword>
<evidence type="ECO:0000256" key="3">
    <source>
        <dbReference type="SAM" id="MobiDB-lite"/>
    </source>
</evidence>
<feature type="domain" description="J" evidence="4">
    <location>
        <begin position="31"/>
        <end position="92"/>
    </location>
</feature>
<keyword evidence="1" id="KW-0677">Repeat</keyword>
<dbReference type="Gene3D" id="1.10.287.110">
    <property type="entry name" value="DnaJ domain"/>
    <property type="match status" value="1"/>
</dbReference>
<feature type="non-terminal residue" evidence="5">
    <location>
        <position position="158"/>
    </location>
</feature>
<dbReference type="PROSITE" id="PS50076">
    <property type="entry name" value="DNAJ_2"/>
    <property type="match status" value="1"/>
</dbReference>
<dbReference type="STRING" id="914234.M2PS40"/>
<dbReference type="SUPFAM" id="SSF46565">
    <property type="entry name" value="Chaperone J-domain"/>
    <property type="match status" value="1"/>
</dbReference>
<sequence length="158" mass="17289">AEFEGSDADVRSLRTELKKAEADLKRSKTKDYYKILGLTRECTDVEIKKAYRRESLKHHPDKGGDEEKFKLVVEAHSVLSDPARRQRYDLGEDEDGMSSSGMGGMNGMRPMDLSELFAQFHGGGGGGGGGFGGGFNGGFRSGPSFQTHSYGGYDDDFF</sequence>
<dbReference type="PANTHER" id="PTHR45188">
    <property type="entry name" value="DNAJ PROTEIN P58IPK HOMOLOG"/>
    <property type="match status" value="1"/>
</dbReference>
<dbReference type="PRINTS" id="PR00625">
    <property type="entry name" value="JDOMAIN"/>
</dbReference>
<feature type="region of interest" description="Disordered" evidence="3">
    <location>
        <begin position="83"/>
        <end position="108"/>
    </location>
</feature>
<organism evidence="5 6">
    <name type="scientific">Ceriporiopsis subvermispora (strain B)</name>
    <name type="common">White-rot fungus</name>
    <name type="synonym">Gelatoporia subvermispora</name>
    <dbReference type="NCBI Taxonomy" id="914234"/>
    <lineage>
        <taxon>Eukaryota</taxon>
        <taxon>Fungi</taxon>
        <taxon>Dikarya</taxon>
        <taxon>Basidiomycota</taxon>
        <taxon>Agaricomycotina</taxon>
        <taxon>Agaricomycetes</taxon>
        <taxon>Polyporales</taxon>
        <taxon>Gelatoporiaceae</taxon>
        <taxon>Gelatoporia</taxon>
    </lineage>
</organism>
<dbReference type="CDD" id="cd06257">
    <property type="entry name" value="DnaJ"/>
    <property type="match status" value="1"/>
</dbReference>